<evidence type="ECO:0000256" key="2">
    <source>
        <dbReference type="ARBA" id="ARBA00023125"/>
    </source>
</evidence>
<dbReference type="SUPFAM" id="SSF48008">
    <property type="entry name" value="GntR ligand-binding domain-like"/>
    <property type="match status" value="1"/>
</dbReference>
<evidence type="ECO:0000313" key="5">
    <source>
        <dbReference type="EMBL" id="OYO25326.1"/>
    </source>
</evidence>
<keyword evidence="3" id="KW-0804">Transcription</keyword>
<dbReference type="Pfam" id="PF07729">
    <property type="entry name" value="FCD"/>
    <property type="match status" value="1"/>
</dbReference>
<dbReference type="InterPro" id="IPR008920">
    <property type="entry name" value="TF_FadR/GntR_C"/>
</dbReference>
<dbReference type="Pfam" id="PF00392">
    <property type="entry name" value="GntR"/>
    <property type="match status" value="1"/>
</dbReference>
<dbReference type="OrthoDB" id="5182935at2"/>
<dbReference type="CDD" id="cd07377">
    <property type="entry name" value="WHTH_GntR"/>
    <property type="match status" value="1"/>
</dbReference>
<name>A0A255HD09_9ACTN</name>
<feature type="domain" description="HTH gntR-type" evidence="4">
    <location>
        <begin position="13"/>
        <end position="80"/>
    </location>
</feature>
<dbReference type="InterPro" id="IPR000524">
    <property type="entry name" value="Tscrpt_reg_HTH_GntR"/>
</dbReference>
<evidence type="ECO:0000256" key="1">
    <source>
        <dbReference type="ARBA" id="ARBA00023015"/>
    </source>
</evidence>
<protein>
    <submittedName>
        <fullName evidence="5">GntR family transcriptional regulator</fullName>
    </submittedName>
</protein>
<comment type="caution">
    <text evidence="5">The sequence shown here is derived from an EMBL/GenBank/DDBJ whole genome shotgun (WGS) entry which is preliminary data.</text>
</comment>
<dbReference type="InterPro" id="IPR036390">
    <property type="entry name" value="WH_DNA-bd_sf"/>
</dbReference>
<dbReference type="Gene3D" id="1.10.10.10">
    <property type="entry name" value="Winged helix-like DNA-binding domain superfamily/Winged helix DNA-binding domain"/>
    <property type="match status" value="1"/>
</dbReference>
<sequence>MPSAHSRSAVVGGRLAQQVYQRLKQDLLDGRYEAGADLTVTKLRDEYQVSKQPVMEALRALAADRLVEIQPQVGVRVSRYSPAEVETFFWIFARTEGGMAYRAATRRSEAQLAELSSLCNRLDRLGSLPDGSGGVAYLHGNRDLHTLVHAMAQAPLAADISHDLWDLSDFLIATHGGGFSGGLAERNHGHREVLDAIAARDAESAEVAMTRHILASPLAAVRV</sequence>
<keyword evidence="1" id="KW-0805">Transcription regulation</keyword>
<dbReference type="Proteomes" id="UP000216311">
    <property type="component" value="Unassembled WGS sequence"/>
</dbReference>
<dbReference type="SMART" id="SM00895">
    <property type="entry name" value="FCD"/>
    <property type="match status" value="1"/>
</dbReference>
<organism evidence="5 6">
    <name type="scientific">Enemella dayhoffiae</name>
    <dbReference type="NCBI Taxonomy" id="2016507"/>
    <lineage>
        <taxon>Bacteria</taxon>
        <taxon>Bacillati</taxon>
        <taxon>Actinomycetota</taxon>
        <taxon>Actinomycetes</taxon>
        <taxon>Propionibacteriales</taxon>
        <taxon>Propionibacteriaceae</taxon>
        <taxon>Enemella</taxon>
    </lineage>
</organism>
<keyword evidence="2" id="KW-0238">DNA-binding</keyword>
<dbReference type="RefSeq" id="WP_094362536.1">
    <property type="nucleotide sequence ID" value="NZ_NMVQ01000001.1"/>
</dbReference>
<dbReference type="GO" id="GO:0003677">
    <property type="term" value="F:DNA binding"/>
    <property type="evidence" value="ECO:0007669"/>
    <property type="project" value="UniProtKB-KW"/>
</dbReference>
<accession>A0A255HD09</accession>
<dbReference type="InterPro" id="IPR036388">
    <property type="entry name" value="WH-like_DNA-bd_sf"/>
</dbReference>
<dbReference type="InterPro" id="IPR011711">
    <property type="entry name" value="GntR_C"/>
</dbReference>
<reference evidence="5 6" key="1">
    <citation type="submission" date="2017-07" db="EMBL/GenBank/DDBJ databases">
        <title>Draft whole genome sequences of clinical Proprionibacteriaceae strains.</title>
        <authorList>
            <person name="Bernier A.-M."/>
            <person name="Bernard K."/>
            <person name="Domingo M.-C."/>
        </authorList>
    </citation>
    <scope>NUCLEOTIDE SEQUENCE [LARGE SCALE GENOMIC DNA]</scope>
    <source>
        <strain evidence="5 6">NML 130396</strain>
    </source>
</reference>
<gene>
    <name evidence="5" type="ORF">CGZ93_02485</name>
</gene>
<dbReference type="PROSITE" id="PS50949">
    <property type="entry name" value="HTH_GNTR"/>
    <property type="match status" value="1"/>
</dbReference>
<dbReference type="PANTHER" id="PTHR43537">
    <property type="entry name" value="TRANSCRIPTIONAL REGULATOR, GNTR FAMILY"/>
    <property type="match status" value="1"/>
</dbReference>
<dbReference type="Gene3D" id="1.20.120.530">
    <property type="entry name" value="GntR ligand-binding domain-like"/>
    <property type="match status" value="1"/>
</dbReference>
<keyword evidence="6" id="KW-1185">Reference proteome</keyword>
<evidence type="ECO:0000256" key="3">
    <source>
        <dbReference type="ARBA" id="ARBA00023163"/>
    </source>
</evidence>
<dbReference type="EMBL" id="NMVQ01000001">
    <property type="protein sequence ID" value="OYO25326.1"/>
    <property type="molecule type" value="Genomic_DNA"/>
</dbReference>
<dbReference type="SMART" id="SM00345">
    <property type="entry name" value="HTH_GNTR"/>
    <property type="match status" value="1"/>
</dbReference>
<evidence type="ECO:0000259" key="4">
    <source>
        <dbReference type="PROSITE" id="PS50949"/>
    </source>
</evidence>
<dbReference type="SUPFAM" id="SSF46785">
    <property type="entry name" value="Winged helix' DNA-binding domain"/>
    <property type="match status" value="1"/>
</dbReference>
<dbReference type="GO" id="GO:0003700">
    <property type="term" value="F:DNA-binding transcription factor activity"/>
    <property type="evidence" value="ECO:0007669"/>
    <property type="project" value="InterPro"/>
</dbReference>
<dbReference type="PANTHER" id="PTHR43537:SF52">
    <property type="entry name" value="FATTY ACID METABOLISM REGULATOR PROTEIN"/>
    <property type="match status" value="1"/>
</dbReference>
<evidence type="ECO:0000313" key="6">
    <source>
        <dbReference type="Proteomes" id="UP000216311"/>
    </source>
</evidence>
<proteinExistence type="predicted"/>
<dbReference type="AlphaFoldDB" id="A0A255HD09"/>